<dbReference type="Pfam" id="PF07586">
    <property type="entry name" value="HXXSHH"/>
    <property type="match status" value="1"/>
</dbReference>
<dbReference type="PROSITE" id="PS51318">
    <property type="entry name" value="TAT"/>
    <property type="match status" value="1"/>
</dbReference>
<dbReference type="InterPro" id="IPR011447">
    <property type="entry name" value="DUF1552"/>
</dbReference>
<name>A0A7W8DJ42_9BACT</name>
<keyword evidence="2" id="KW-1185">Reference proteome</keyword>
<reference evidence="1 2" key="1">
    <citation type="submission" date="2020-08" db="EMBL/GenBank/DDBJ databases">
        <title>Genomic Encyclopedia of Type Strains, Phase IV (KMG-IV): sequencing the most valuable type-strain genomes for metagenomic binning, comparative biology and taxonomic classification.</title>
        <authorList>
            <person name="Goeker M."/>
        </authorList>
    </citation>
    <scope>NUCLEOTIDE SEQUENCE [LARGE SCALE GENOMIC DNA]</scope>
    <source>
        <strain evidence="1 2">DSM 12252</strain>
    </source>
</reference>
<dbReference type="AlphaFoldDB" id="A0A7W8DJ42"/>
<dbReference type="EMBL" id="JACHIG010000002">
    <property type="protein sequence ID" value="MBB5031697.1"/>
    <property type="molecule type" value="Genomic_DNA"/>
</dbReference>
<evidence type="ECO:0000313" key="1">
    <source>
        <dbReference type="EMBL" id="MBB5031697.1"/>
    </source>
</evidence>
<evidence type="ECO:0000313" key="2">
    <source>
        <dbReference type="Proteomes" id="UP000590740"/>
    </source>
</evidence>
<gene>
    <name evidence="1" type="ORF">HNQ65_001265</name>
</gene>
<evidence type="ECO:0008006" key="3">
    <source>
        <dbReference type="Google" id="ProtNLM"/>
    </source>
</evidence>
<protein>
    <recommendedName>
        <fullName evidence="3">DUF1552 domain-containing protein</fullName>
    </recommendedName>
</protein>
<dbReference type="Proteomes" id="UP000590740">
    <property type="component" value="Unassembled WGS sequence"/>
</dbReference>
<proteinExistence type="predicted"/>
<accession>A0A7W8DJ42</accession>
<dbReference type="RefSeq" id="WP_184338632.1">
    <property type="nucleotide sequence ID" value="NZ_JACHIG010000002.1"/>
</dbReference>
<dbReference type="InterPro" id="IPR006311">
    <property type="entry name" value="TAT_signal"/>
</dbReference>
<organism evidence="1 2">
    <name type="scientific">Prosthecobacter vanneervenii</name>
    <dbReference type="NCBI Taxonomy" id="48466"/>
    <lineage>
        <taxon>Bacteria</taxon>
        <taxon>Pseudomonadati</taxon>
        <taxon>Verrucomicrobiota</taxon>
        <taxon>Verrucomicrobiia</taxon>
        <taxon>Verrucomicrobiales</taxon>
        <taxon>Verrucomicrobiaceae</taxon>
        <taxon>Prosthecobacter</taxon>
    </lineage>
</organism>
<sequence>MITRPALSRRAFLHGSGVSLALPFLEAMMPRLTSAAGATPPKRMVFACASLGIYGPSFFPKETGRAYTLTPYLETLKDHRDDFTVLSGVSHPDQAGADGHTSEQTWLTSARGPGLGGFRNTVSIDQLVAEKIGHETRYPSLVLSTAGQGSQSYTRSGVMVPSSSKPSQVFAKLFLDGTPVEISNQMRKLKEGRSIMDTVMAEAKRFENRVGAADKEKLDEYYTSVREMEERMLKSEAWVQKPKPKVDAKPPTDVENEADLIARMRLLFDLIPLALQTDSTRAITVLIQGRGDVPLVKGVTMAHHNLSHHGQDPEKIEQLQRIERAEFEAFNGLLTALKAKKEANGTLLDNTMILLGSNLGNANSHDWHNLPLLFAGGGFKHGQHLAFDAKNNQPMCNLFVQMLQRMGIEADAFGSSTSTSLPGLVA</sequence>
<comment type="caution">
    <text evidence="1">The sequence shown here is derived from an EMBL/GenBank/DDBJ whole genome shotgun (WGS) entry which is preliminary data.</text>
</comment>